<protein>
    <submittedName>
        <fullName evidence="4">Hydrolase or acyltransferase (Alpha beta hydrolase superfamily)</fullName>
    </submittedName>
</protein>
<proteinExistence type="predicted"/>
<evidence type="ECO:0000259" key="3">
    <source>
        <dbReference type="Pfam" id="PF00326"/>
    </source>
</evidence>
<keyword evidence="4" id="KW-0378">Hydrolase</keyword>
<dbReference type="InterPro" id="IPR001375">
    <property type="entry name" value="Peptidase_S9_cat"/>
</dbReference>
<keyword evidence="4" id="KW-0808">Transferase</keyword>
<dbReference type="Proteomes" id="UP000522262">
    <property type="component" value="Unassembled WGS sequence"/>
</dbReference>
<dbReference type="PANTHER" id="PTHR22946">
    <property type="entry name" value="DIENELACTONE HYDROLASE DOMAIN-CONTAINING PROTEIN-RELATED"/>
    <property type="match status" value="1"/>
</dbReference>
<feature type="compositionally biased region" description="Low complexity" evidence="1">
    <location>
        <begin position="104"/>
        <end position="115"/>
    </location>
</feature>
<feature type="transmembrane region" description="Helical" evidence="2">
    <location>
        <begin position="466"/>
        <end position="486"/>
    </location>
</feature>
<feature type="compositionally biased region" description="Polar residues" evidence="1">
    <location>
        <begin position="69"/>
        <end position="85"/>
    </location>
</feature>
<evidence type="ECO:0000256" key="2">
    <source>
        <dbReference type="SAM" id="Phobius"/>
    </source>
</evidence>
<keyword evidence="2" id="KW-0812">Transmembrane</keyword>
<reference evidence="4 5" key="1">
    <citation type="submission" date="2020-05" db="EMBL/GenBank/DDBJ databases">
        <title>Identification and distribution of gene clusters putatively required for synthesis of sphingolipid metabolism inhibitors in phylogenetically diverse species of the filamentous fungus Fusarium.</title>
        <authorList>
            <person name="Kim H.-S."/>
            <person name="Busman M."/>
            <person name="Brown D.W."/>
            <person name="Divon H."/>
            <person name="Uhlig S."/>
            <person name="Proctor R.H."/>
        </authorList>
    </citation>
    <scope>NUCLEOTIDE SEQUENCE [LARGE SCALE GENOMIC DNA]</scope>
    <source>
        <strain evidence="4 5">NRRL 53147</strain>
    </source>
</reference>
<dbReference type="GO" id="GO:0016746">
    <property type="term" value="F:acyltransferase activity"/>
    <property type="evidence" value="ECO:0007669"/>
    <property type="project" value="UniProtKB-KW"/>
</dbReference>
<feature type="transmembrane region" description="Helical" evidence="2">
    <location>
        <begin position="376"/>
        <end position="392"/>
    </location>
</feature>
<dbReference type="SUPFAM" id="SSF53474">
    <property type="entry name" value="alpha/beta-Hydrolases"/>
    <property type="match status" value="1"/>
</dbReference>
<feature type="compositionally biased region" description="Low complexity" evidence="1">
    <location>
        <begin position="8"/>
        <end position="18"/>
    </location>
</feature>
<feature type="domain" description="Peptidase S9 prolyl oligopeptidase catalytic" evidence="3">
    <location>
        <begin position="710"/>
        <end position="786"/>
    </location>
</feature>
<keyword evidence="2" id="KW-1133">Transmembrane helix</keyword>
<dbReference type="InterPro" id="IPR050261">
    <property type="entry name" value="FrsA_esterase"/>
</dbReference>
<comment type="caution">
    <text evidence="4">The sequence shown here is derived from an EMBL/GenBank/DDBJ whole genome shotgun (WGS) entry which is preliminary data.</text>
</comment>
<evidence type="ECO:0000313" key="4">
    <source>
        <dbReference type="EMBL" id="KAF5545782.1"/>
    </source>
</evidence>
<keyword evidence="5" id="KW-1185">Reference proteome</keyword>
<organism evidence="4 5">
    <name type="scientific">Fusarium mexicanum</name>
    <dbReference type="NCBI Taxonomy" id="751941"/>
    <lineage>
        <taxon>Eukaryota</taxon>
        <taxon>Fungi</taxon>
        <taxon>Dikarya</taxon>
        <taxon>Ascomycota</taxon>
        <taxon>Pezizomycotina</taxon>
        <taxon>Sordariomycetes</taxon>
        <taxon>Hypocreomycetidae</taxon>
        <taxon>Hypocreales</taxon>
        <taxon>Nectriaceae</taxon>
        <taxon>Fusarium</taxon>
        <taxon>Fusarium fujikuroi species complex</taxon>
    </lineage>
</organism>
<gene>
    <name evidence="4" type="ORF">FMEXI_5966</name>
</gene>
<sequence>MGILRDTIGSAIGAAAESSQKKRSPYNSRQMRPTRGTLSPYDAFLSSSQGGEPRTRQNYNQKSKDQSLETETLSGRDGLSSQQQPRYCYNDEPPSYSLHACDAPSSSRPRSSQMPSQINIYQQPSYSYSSPETISSNARFPHAQPSFQNTDFRPLILPQTAFGAGEPFLRGYSSEISKYGISRDQFLRVVDEINVTRTPNPEVQLFQMGAGIAGWFVPGVASIGLIAGQVGVGVVTAVGHASIVSKALSKANVELFAPNGLEICIIKTQDLDTELGIASHGIRDVPYSMPPIDRLSIYGPRIAFVNEILPGRSDMGRQDPLAKAGRALNRRSNKRKAQDAQEKLDKGERKDKGKRRLFKSYDDIEWGVDAMQASKALINTAIFIAAISTAAAPDKRIQLVEVPLDVLLDVALRLAAAAHVVYFDILILFVVTVMFRVRSLLARQNPPGMNLVTHLIRPGQIISMKLYNAAFLVFLTTLQSSFAIALPSEANLHRRHDSKNDTMLKIIPDVDFNFNVMATLATAPYQGADIGEILVAASQIKTGDFESYYEAYYDLATRVHNQAKAIDCKKHPVSARNAYFRASTYYRSADAFLHGNWSDPRIMSFWKQQADAFNKAMQLLPIPGKRVELQADNFTVPAIFFKTDKPGRRPTVILGNGYDGSMEDLYHTMGEALLQRGMNAIVYEGPGQPTVRRYQDLGFIPEWERVVTPIVDYALSRNDVDGSKLALMGFSFGGILAPRAAAFEHRLAAVIALDGIFDFGQVMLKQFEPEITELFKAGKKKEVDEEVALVQNNASMPSTLRWGIDQGEWSFKTHSAYTLLEKSQGFTLKGIVDKIKAPVFVGDGQNDMFFHGQAKELTKQLGSRATYHLFETASGAGLHCQVGGYVLMNQVSLDWLEDVFANQTMQN</sequence>
<feature type="transmembrane region" description="Helical" evidence="2">
    <location>
        <begin position="412"/>
        <end position="435"/>
    </location>
</feature>
<accession>A0A8H5MYN6</accession>
<dbReference type="Pfam" id="PF00326">
    <property type="entry name" value="Peptidase_S9"/>
    <property type="match status" value="1"/>
</dbReference>
<feature type="region of interest" description="Disordered" evidence="1">
    <location>
        <begin position="1"/>
        <end position="115"/>
    </location>
</feature>
<evidence type="ECO:0000313" key="5">
    <source>
        <dbReference type="Proteomes" id="UP000522262"/>
    </source>
</evidence>
<dbReference type="InterPro" id="IPR029058">
    <property type="entry name" value="AB_hydrolase_fold"/>
</dbReference>
<evidence type="ECO:0000256" key="1">
    <source>
        <dbReference type="SAM" id="MobiDB-lite"/>
    </source>
</evidence>
<dbReference type="Gene3D" id="1.20.1440.110">
    <property type="entry name" value="acylaminoacyl peptidase"/>
    <property type="match status" value="1"/>
</dbReference>
<dbReference type="GO" id="GO:0008236">
    <property type="term" value="F:serine-type peptidase activity"/>
    <property type="evidence" value="ECO:0007669"/>
    <property type="project" value="InterPro"/>
</dbReference>
<feature type="region of interest" description="Disordered" evidence="1">
    <location>
        <begin position="325"/>
        <end position="350"/>
    </location>
</feature>
<dbReference type="EMBL" id="JAAOAM010000123">
    <property type="protein sequence ID" value="KAF5545782.1"/>
    <property type="molecule type" value="Genomic_DNA"/>
</dbReference>
<dbReference type="PANTHER" id="PTHR22946:SF12">
    <property type="entry name" value="CONIDIAL PIGMENT BIOSYNTHESIS PROTEIN AYG1 (AFU_ORTHOLOGUE AFUA_2G17550)"/>
    <property type="match status" value="1"/>
</dbReference>
<keyword evidence="4" id="KW-0012">Acyltransferase</keyword>
<feature type="compositionally biased region" description="Basic and acidic residues" evidence="1">
    <location>
        <begin position="336"/>
        <end position="350"/>
    </location>
</feature>
<keyword evidence="2" id="KW-0472">Membrane</keyword>
<dbReference type="Gene3D" id="3.40.50.1820">
    <property type="entry name" value="alpha/beta hydrolase"/>
    <property type="match status" value="1"/>
</dbReference>
<feature type="compositionally biased region" description="Polar residues" evidence="1">
    <location>
        <begin position="45"/>
        <end position="61"/>
    </location>
</feature>
<dbReference type="AlphaFoldDB" id="A0A8H5MYN6"/>
<name>A0A8H5MYN6_9HYPO</name>
<dbReference type="GO" id="GO:0006508">
    <property type="term" value="P:proteolysis"/>
    <property type="evidence" value="ECO:0007669"/>
    <property type="project" value="InterPro"/>
</dbReference>